<feature type="compositionally biased region" description="Basic and acidic residues" evidence="4">
    <location>
        <begin position="995"/>
        <end position="1042"/>
    </location>
</feature>
<feature type="compositionally biased region" description="Basic and acidic residues" evidence="4">
    <location>
        <begin position="239"/>
        <end position="249"/>
    </location>
</feature>
<feature type="region of interest" description="Disordered" evidence="4">
    <location>
        <begin position="27"/>
        <end position="251"/>
    </location>
</feature>
<evidence type="ECO:0000256" key="2">
    <source>
        <dbReference type="ARBA" id="ARBA00022771"/>
    </source>
</evidence>
<evidence type="ECO:0000256" key="4">
    <source>
        <dbReference type="SAM" id="MobiDB-lite"/>
    </source>
</evidence>
<keyword evidence="7" id="KW-1185">Reference proteome</keyword>
<comment type="caution">
    <text evidence="6">The sequence shown here is derived from an EMBL/GenBank/DDBJ whole genome shotgun (WGS) entry which is preliminary data.</text>
</comment>
<dbReference type="InterPro" id="IPR006564">
    <property type="entry name" value="Znf_PMZ"/>
</dbReference>
<sequence length="1110" mass="123231">MVDFHGDAITAEVFVMGTAGFDRSALEMQSNRESGTKKDEMNHDNLHNKKDESAKRGKVRAKKDDKVPTSPIEDTPCHCCGERSTKGGNDKSKDAVSEDSTDGTSSSAASDHGNEKADSDSGSGSDYLRRSRSSANPSKRSSRSGIDVDASPADTVKKRRRTPSWRFGANGRPTIVSFPENDSAGSKSRGRSGKAVDENSGGKRSQRKSSKETSSGRKRARRSTVPESGDSDEELDNTPGKESDSEEKLPVTVCDDYALPETMVDAWKSAITGAGQEFDSVNEFRAALKKYAIANRFGYSRAIGGCAAEGCTWRFYAVWVPTTQSFMIKTLNNVHTCDKESRKSAHPAKNWLIGTIKDRLRESPYLKPKEIANGLLQDFGVALNYTQVWRGIGDAREQLHGSPKESYNKLPWFCEKLVETNPGSICKLVIGDKKRFKSLFISFYAAISGFQNGCRPLIFLESISMKSRYGEVLLIAIAVDGNEGFIPVAFAIVDVEDDNSWCWFLELLKTSILKSQPITFVVDRDTNLKNSVLAVFEDAYIGYSMYHLLASFKRSMKGPFHGDGKAFLTVHFIAAAHAVRPVGFKKATEQIKVISSQAYDWVMQVEPEYWASSSFKGERFNYITEDVCESYSKLMEDYRHLPILQKIDALIRTMIDDMQDAKLDATMWSTQLTALKERELEDEKLNSRGLKVLISSDTLFEVREDSTHVVNLNIWSCTCMGWKETGLPCRHALAVFSLTGRNPYDFCSSYFTADAYRLTYAESIHPTPIDGPPPLQQNTIHLVKEEAEAQEVEKAEGENEGGGIKETEGKMEKQDGSMEDIEMEGTNKEEGEKMEVQNYEGFKELNEEGEGSNVDAENEEGSKMNSEKDEGSNVDAQIEEGGKLDVEKDEGSNVDAQIEEAGKLDAEKYEGSNLDALIEEVGKLDAEKYEGSNIDAQKEEGDLLNVEKDEGSNVDVQKDEGGELNAEKDEGSNVDVEKDMDSKLDAELEEDCMLDAEKEEGRKLDEGKEEGGKLDEGKEEGGKLDEEKEEGGKLDEDKEEGKKLVKVREEHEDPNVFVLPPFVARTSSSTVKKEVVDVVSVETEADIKRQVTCSKCKKVGHYKKSCRAKF</sequence>
<dbReference type="InterPro" id="IPR018289">
    <property type="entry name" value="MULE_transposase_dom"/>
</dbReference>
<proteinExistence type="predicted"/>
<dbReference type="Pfam" id="PF03108">
    <property type="entry name" value="DBD_Tnp_Mut"/>
    <property type="match status" value="1"/>
</dbReference>
<dbReference type="EMBL" id="JARYMX010000005">
    <property type="protein sequence ID" value="KAJ9548704.1"/>
    <property type="molecule type" value="Genomic_DNA"/>
</dbReference>
<dbReference type="InterPro" id="IPR007527">
    <property type="entry name" value="Znf_SWIM"/>
</dbReference>
<dbReference type="PANTHER" id="PTHR31973:SF149">
    <property type="entry name" value="SWIM-TYPE DOMAIN-CONTAINING PROTEIN"/>
    <property type="match status" value="1"/>
</dbReference>
<feature type="compositionally biased region" description="Basic and acidic residues" evidence="4">
    <location>
        <begin position="932"/>
        <end position="986"/>
    </location>
</feature>
<dbReference type="InterPro" id="IPR004332">
    <property type="entry name" value="Transposase_MuDR"/>
</dbReference>
<dbReference type="PANTHER" id="PTHR31973">
    <property type="entry name" value="POLYPROTEIN, PUTATIVE-RELATED"/>
    <property type="match status" value="1"/>
</dbReference>
<accession>A0AA38WG23</accession>
<feature type="region of interest" description="Disordered" evidence="4">
    <location>
        <begin position="791"/>
        <end position="816"/>
    </location>
</feature>
<dbReference type="GO" id="GO:0008270">
    <property type="term" value="F:zinc ion binding"/>
    <property type="evidence" value="ECO:0007669"/>
    <property type="project" value="UniProtKB-KW"/>
</dbReference>
<name>A0AA38WG23_9ASTR</name>
<dbReference type="AlphaFoldDB" id="A0AA38WG23"/>
<reference evidence="6" key="1">
    <citation type="submission" date="2023-03" db="EMBL/GenBank/DDBJ databases">
        <title>Chromosome-scale reference genome and RAD-based genetic map of yellow starthistle (Centaurea solstitialis) reveal putative structural variation and QTLs associated with invader traits.</title>
        <authorList>
            <person name="Reatini B."/>
            <person name="Cang F.A."/>
            <person name="Jiang Q."/>
            <person name="Mckibben M.T.W."/>
            <person name="Barker M.S."/>
            <person name="Rieseberg L.H."/>
            <person name="Dlugosch K.M."/>
        </authorList>
    </citation>
    <scope>NUCLEOTIDE SEQUENCE</scope>
    <source>
        <strain evidence="6">CAN-66</strain>
        <tissue evidence="6">Leaf</tissue>
    </source>
</reference>
<keyword evidence="1" id="KW-0479">Metal-binding</keyword>
<feature type="region of interest" description="Disordered" evidence="4">
    <location>
        <begin position="932"/>
        <end position="1042"/>
    </location>
</feature>
<gene>
    <name evidence="6" type="ORF">OSB04_021247</name>
</gene>
<feature type="compositionally biased region" description="Basic and acidic residues" evidence="4">
    <location>
        <begin position="34"/>
        <end position="55"/>
    </location>
</feature>
<evidence type="ECO:0000313" key="7">
    <source>
        <dbReference type="Proteomes" id="UP001172457"/>
    </source>
</evidence>
<protein>
    <recommendedName>
        <fullName evidence="5">Zinc finger PMZ-type domain-containing protein</fullName>
    </recommendedName>
</protein>
<dbReference type="Pfam" id="PF10551">
    <property type="entry name" value="MULE"/>
    <property type="match status" value="1"/>
</dbReference>
<feature type="domain" description="Zinc finger PMZ-type" evidence="5">
    <location>
        <begin position="715"/>
        <end position="742"/>
    </location>
</feature>
<organism evidence="6 7">
    <name type="scientific">Centaurea solstitialis</name>
    <name type="common">yellow star-thistle</name>
    <dbReference type="NCBI Taxonomy" id="347529"/>
    <lineage>
        <taxon>Eukaryota</taxon>
        <taxon>Viridiplantae</taxon>
        <taxon>Streptophyta</taxon>
        <taxon>Embryophyta</taxon>
        <taxon>Tracheophyta</taxon>
        <taxon>Spermatophyta</taxon>
        <taxon>Magnoliopsida</taxon>
        <taxon>eudicotyledons</taxon>
        <taxon>Gunneridae</taxon>
        <taxon>Pentapetalae</taxon>
        <taxon>asterids</taxon>
        <taxon>campanulids</taxon>
        <taxon>Asterales</taxon>
        <taxon>Asteraceae</taxon>
        <taxon>Carduoideae</taxon>
        <taxon>Cardueae</taxon>
        <taxon>Centaureinae</taxon>
        <taxon>Centaurea</taxon>
    </lineage>
</organism>
<evidence type="ECO:0000313" key="6">
    <source>
        <dbReference type="EMBL" id="KAJ9548704.1"/>
    </source>
</evidence>
<evidence type="ECO:0000256" key="1">
    <source>
        <dbReference type="ARBA" id="ARBA00022723"/>
    </source>
</evidence>
<feature type="compositionally biased region" description="Basic and acidic residues" evidence="4">
    <location>
        <begin position="860"/>
        <end position="871"/>
    </location>
</feature>
<dbReference type="Proteomes" id="UP001172457">
    <property type="component" value="Chromosome 5"/>
</dbReference>
<evidence type="ECO:0000259" key="5">
    <source>
        <dbReference type="SMART" id="SM00575"/>
    </source>
</evidence>
<feature type="compositionally biased region" description="Low complexity" evidence="4">
    <location>
        <begin position="102"/>
        <end position="111"/>
    </location>
</feature>
<keyword evidence="2" id="KW-0863">Zinc-finger</keyword>
<keyword evidence="3" id="KW-0862">Zinc</keyword>
<dbReference type="SMART" id="SM00575">
    <property type="entry name" value="ZnF_PMZ"/>
    <property type="match status" value="1"/>
</dbReference>
<evidence type="ECO:0000256" key="3">
    <source>
        <dbReference type="ARBA" id="ARBA00022833"/>
    </source>
</evidence>
<feature type="compositionally biased region" description="Basic and acidic residues" evidence="4">
    <location>
        <begin position="80"/>
        <end position="96"/>
    </location>
</feature>
<dbReference type="Pfam" id="PF04434">
    <property type="entry name" value="SWIM"/>
    <property type="match status" value="1"/>
</dbReference>
<feature type="region of interest" description="Disordered" evidence="4">
    <location>
        <begin position="843"/>
        <end position="875"/>
    </location>
</feature>